<feature type="transmembrane region" description="Helical" evidence="2">
    <location>
        <begin position="55"/>
        <end position="78"/>
    </location>
</feature>
<feature type="transmembrane region" description="Helical" evidence="2">
    <location>
        <begin position="90"/>
        <end position="111"/>
    </location>
</feature>
<sequence>MKRHSMEKLLLQLLQPLPAVLPFWLALLQQLALTLLLLFADSRRDPDFAWGDRSYLIILLIFDGALGFFTCSLPAYVATSRLGTRCSLQWLLHSCLLAVKLTACLFVLGVWRASRAPPQAHRFSHLFLVFPMADRASIHMVSCCVFLTPAVFLSFAAYAYLYSEASPGGPIEPIHDRRNGVGALRDLEGASANRLMTLANLTVMLTIDLLDLSATFSSALVLQYSLRGPQGVSHGSLLAFASCMLVLVPTAVFLLGFAFPTDLHARGPPNSSQGTTGGTLGRGPDRRRYWVPSGKPAVGSDMFLTAKHAFIVGFFLIDIPGLAFRMALLLHGGSSQGTLLCPFLLKNLTWICLRPLQMHQCVLAEKEDASCHQREVLTVATDVPRQIRAAICATGCPATGADGVPTRRDGVGIPPACCFEEPGLPAAAELHQLRNHMGSSSTGDAEDATAVAAAAAAAVRERQQAFLLNLLDIQTLSSLISNEASFYSAPADVAEAHTQDTASPAATVTSAAAGGRGHSASTVSEVQQPAYKRPLQRFMTHGPLRFFMLRTKQQEDQQASAVSDLATGAVTEEPKAPPLGRAFTLSRWKRQHKGKDQHNLFRNYRSVILPPSAVRTGANGPAKNRLTPIRERAATTVAPATTADQQFPLPFSKRLGERLASLRAFRGRRRSTVPSCSKKQGEQQPEQPEEQPQQKSLLVQLPARSAAVESGSLSGLRGPTESESQTFTAQDSFPASISQVCFPYREDPKDLLSRGKSRHPPAHSQQAPQYKPQQQRGDDPASPGKEMIDGALLTFGRRPEKAPRLATGGFSPRGPEQTLDLAQSCTMHRHGHAPCRDGGAAFALEPYDACQGLAETAPTAGTAQSGSCSKIPLGWLQLDTFNPAPAAIYTAPLAAPTAQMNGQKSKQPGDLFPHELSCLASRTLWVPPLRKRRHSATAAADTSHQQQQARRLGPKASQQGQLPIFIERPHQKLLDALRRQQWELLQEGFPVKRIGFSLLLKRLLILLLRPRGRGFAAVTDSGVHISRKQQLLLAFVAIFTHLAKLLLVLHPFISTLIAQQQQLEERLHEEESLVQKAPGELLLMGEGGLLLLILISLLVLLQATLYLCLSVPFLDTLFVAVGGCLSLASLQGLLATIETLFHSPHRSEGPPKRNPGAPGVDIWFIELPVAEILLRLVLCAPPFFSLLQLILPVCSLLCLRSTVACCELIKLLLLLRLMPMPKL</sequence>
<dbReference type="VEuPathDB" id="ToxoDB:LOC113147485"/>
<evidence type="ECO:0000313" key="4">
    <source>
        <dbReference type="Proteomes" id="UP000095192"/>
    </source>
</evidence>
<feature type="transmembrane region" description="Helical" evidence="2">
    <location>
        <begin position="136"/>
        <end position="161"/>
    </location>
</feature>
<evidence type="ECO:0000256" key="2">
    <source>
        <dbReference type="SAM" id="Phobius"/>
    </source>
</evidence>
<dbReference type="Proteomes" id="UP000095192">
    <property type="component" value="Unassembled WGS sequence"/>
</dbReference>
<feature type="transmembrane region" description="Helical" evidence="2">
    <location>
        <begin position="309"/>
        <end position="330"/>
    </location>
</feature>
<keyword evidence="2" id="KW-1133">Transmembrane helix</keyword>
<keyword evidence="4" id="KW-1185">Reference proteome</keyword>
<feature type="transmembrane region" description="Helical" evidence="2">
    <location>
        <begin position="237"/>
        <end position="259"/>
    </location>
</feature>
<dbReference type="InParanoid" id="A0A1D3CVP2"/>
<dbReference type="VEuPathDB" id="ToxoDB:cyc_01941"/>
<feature type="transmembrane region" description="Helical" evidence="2">
    <location>
        <begin position="1081"/>
        <end position="1105"/>
    </location>
</feature>
<reference evidence="3 4" key="1">
    <citation type="journal article" date="2016" name="BMC Genomics">
        <title>Comparative genomics reveals Cyclospora cayetanensis possesses coccidia-like metabolism and invasion components but unique surface antigens.</title>
        <authorList>
            <person name="Liu S."/>
            <person name="Wang L."/>
            <person name="Zheng H."/>
            <person name="Xu Z."/>
            <person name="Roellig D.M."/>
            <person name="Li N."/>
            <person name="Frace M.A."/>
            <person name="Tang K."/>
            <person name="Arrowood M.J."/>
            <person name="Moss D.M."/>
            <person name="Zhang L."/>
            <person name="Feng Y."/>
            <person name="Xiao L."/>
        </authorList>
    </citation>
    <scope>NUCLEOTIDE SEQUENCE [LARGE SCALE GENOMIC DNA]</scope>
    <source>
        <strain evidence="3 4">CHN_HEN01</strain>
    </source>
</reference>
<protein>
    <submittedName>
        <fullName evidence="3">Uncharacterized protein</fullName>
    </submittedName>
</protein>
<feature type="region of interest" description="Disordered" evidence="1">
    <location>
        <begin position="666"/>
        <end position="730"/>
    </location>
</feature>
<feature type="transmembrane region" description="Helical" evidence="2">
    <location>
        <begin position="1117"/>
        <end position="1141"/>
    </location>
</feature>
<accession>A0A1D3CVP2</accession>
<evidence type="ECO:0000256" key="1">
    <source>
        <dbReference type="SAM" id="MobiDB-lite"/>
    </source>
</evidence>
<dbReference type="AlphaFoldDB" id="A0A1D3CVP2"/>
<feature type="compositionally biased region" description="Polar residues" evidence="1">
    <location>
        <begin position="721"/>
        <end position="730"/>
    </location>
</feature>
<feature type="transmembrane region" description="Helical" evidence="2">
    <location>
        <begin position="21"/>
        <end position="40"/>
    </location>
</feature>
<name>A0A1D3CVP2_9EIME</name>
<comment type="caution">
    <text evidence="3">The sequence shown here is derived from an EMBL/GenBank/DDBJ whole genome shotgun (WGS) entry which is preliminary data.</text>
</comment>
<feature type="region of interest" description="Disordered" evidence="1">
    <location>
        <begin position="747"/>
        <end position="787"/>
    </location>
</feature>
<feature type="compositionally biased region" description="Polar residues" evidence="1">
    <location>
        <begin position="940"/>
        <end position="949"/>
    </location>
</feature>
<dbReference type="EMBL" id="JROU02001772">
    <property type="protein sequence ID" value="OEH75275.1"/>
    <property type="molecule type" value="Genomic_DNA"/>
</dbReference>
<gene>
    <name evidence="3" type="ORF">cyc_01941</name>
</gene>
<feature type="region of interest" description="Disordered" evidence="1">
    <location>
        <begin position="934"/>
        <end position="957"/>
    </location>
</feature>
<keyword evidence="2" id="KW-0812">Transmembrane</keyword>
<feature type="transmembrane region" description="Helical" evidence="2">
    <location>
        <begin position="201"/>
        <end position="225"/>
    </location>
</feature>
<keyword evidence="2" id="KW-0472">Membrane</keyword>
<feature type="compositionally biased region" description="Low complexity" evidence="1">
    <location>
        <begin position="682"/>
        <end position="694"/>
    </location>
</feature>
<feature type="compositionally biased region" description="Low complexity" evidence="1">
    <location>
        <begin position="501"/>
        <end position="521"/>
    </location>
</feature>
<feature type="compositionally biased region" description="Low complexity" evidence="1">
    <location>
        <begin position="765"/>
        <end position="775"/>
    </location>
</feature>
<feature type="region of interest" description="Disordered" evidence="1">
    <location>
        <begin position="268"/>
        <end position="287"/>
    </location>
</feature>
<organism evidence="3 4">
    <name type="scientific">Cyclospora cayetanensis</name>
    <dbReference type="NCBI Taxonomy" id="88456"/>
    <lineage>
        <taxon>Eukaryota</taxon>
        <taxon>Sar</taxon>
        <taxon>Alveolata</taxon>
        <taxon>Apicomplexa</taxon>
        <taxon>Conoidasida</taxon>
        <taxon>Coccidia</taxon>
        <taxon>Eucoccidiorida</taxon>
        <taxon>Eimeriorina</taxon>
        <taxon>Eimeriidae</taxon>
        <taxon>Cyclospora</taxon>
    </lineage>
</organism>
<proteinExistence type="predicted"/>
<feature type="region of interest" description="Disordered" evidence="1">
    <location>
        <begin position="498"/>
        <end position="526"/>
    </location>
</feature>
<evidence type="ECO:0000313" key="3">
    <source>
        <dbReference type="EMBL" id="OEH75275.1"/>
    </source>
</evidence>